<dbReference type="EMBL" id="KY684085">
    <property type="protein sequence ID" value="ARF09547.1"/>
    <property type="molecule type" value="Genomic_DNA"/>
</dbReference>
<evidence type="ECO:0000313" key="1">
    <source>
        <dbReference type="EMBL" id="ARF09547.1"/>
    </source>
</evidence>
<organism evidence="1">
    <name type="scientific">Indivirus ILV1</name>
    <dbReference type="NCBI Taxonomy" id="1977633"/>
    <lineage>
        <taxon>Viruses</taxon>
        <taxon>Varidnaviria</taxon>
        <taxon>Bamfordvirae</taxon>
        <taxon>Nucleocytoviricota</taxon>
        <taxon>Megaviricetes</taxon>
        <taxon>Imitervirales</taxon>
        <taxon>Mimiviridae</taxon>
        <taxon>Klosneuvirinae</taxon>
        <taxon>Indivirus</taxon>
    </lineage>
</organism>
<proteinExistence type="predicted"/>
<name>A0A1V0SCV4_9VIRU</name>
<reference evidence="1" key="1">
    <citation type="journal article" date="2017" name="Science">
        <title>Giant viruses with an expanded complement of translation system components.</title>
        <authorList>
            <person name="Schulz F."/>
            <person name="Yutin N."/>
            <person name="Ivanova N.N."/>
            <person name="Ortega D.R."/>
            <person name="Lee T.K."/>
            <person name="Vierheilig J."/>
            <person name="Daims H."/>
            <person name="Horn M."/>
            <person name="Wagner M."/>
            <person name="Jensen G.J."/>
            <person name="Kyrpides N.C."/>
            <person name="Koonin E.V."/>
            <person name="Woyke T."/>
        </authorList>
    </citation>
    <scope>NUCLEOTIDE SEQUENCE</scope>
    <source>
        <strain evidence="1">ILV1</strain>
    </source>
</reference>
<sequence length="287" mass="34485">MEFSELFIENENKIIGYNELSENSKIYEKEYIKAMKMEISEIEKVHDIQNDLECCSVKLEQKNRHSLQQLKRNNKFVSMLTIDLLKKNRMELTEKIDKNNVILIFPSYRYTENTFDLLILKTSFTDINTIPFVSGYIFNSCFSSNELDFFKYYNDKFEAYVKNNDEFKNYKFVSHRPNMIPVKFQKDYFLGNISKKLYNYNISKKYKLFDEIDLHFNIQQEFKKIFYCKKQIRLLVTPVSWIDNVGKIYGTELYIYIIEVKYPNATIKSILDTNEREMELEITNISI</sequence>
<protein>
    <submittedName>
        <fullName evidence="1">Uncharacterized protein</fullName>
    </submittedName>
</protein>
<accession>A0A1V0SCV4</accession>
<gene>
    <name evidence="1" type="ORF">Indivirus_1_170</name>
</gene>